<keyword evidence="3" id="KW-0808">Transferase</keyword>
<dbReference type="Pfam" id="PF03633">
    <property type="entry name" value="Glyco_hydro_65C"/>
    <property type="match status" value="1"/>
</dbReference>
<evidence type="ECO:0000313" key="10">
    <source>
        <dbReference type="Proteomes" id="UP000315235"/>
    </source>
</evidence>
<dbReference type="GO" id="GO:0030246">
    <property type="term" value="F:carbohydrate binding"/>
    <property type="evidence" value="ECO:0007669"/>
    <property type="project" value="InterPro"/>
</dbReference>
<dbReference type="Pfam" id="PF03632">
    <property type="entry name" value="Glyco_hydro_65m"/>
    <property type="match status" value="1"/>
</dbReference>
<proteinExistence type="inferred from homology"/>
<gene>
    <name evidence="9" type="ORF">FM069_16105</name>
</gene>
<feature type="domain" description="Glycoside hydrolase family 65 N-terminal" evidence="8">
    <location>
        <begin position="14"/>
        <end position="268"/>
    </location>
</feature>
<evidence type="ECO:0000256" key="5">
    <source>
        <dbReference type="PIRSR" id="PIRSR036289-51"/>
    </source>
</evidence>
<dbReference type="RefSeq" id="WP_143489391.1">
    <property type="nucleotide sequence ID" value="NZ_VJOY01000012.1"/>
</dbReference>
<dbReference type="PANTHER" id="PTHR11051:SF8">
    <property type="entry name" value="PROTEIN-GLUCOSYLGALACTOSYLHYDROXYLYSINE GLUCOSIDASE"/>
    <property type="match status" value="1"/>
</dbReference>
<sequence length="801" mass="90126">MSAGDDRDPLRFAHYDPLDERRREALFSLGNGVLSWRASPPETARALGPQRPDDHYAGFYRAGWYDEAPRPAAPRQPGGEVTALGALVNLPDPFGLTLRLGDGAWFDLDGVERLDYRQCLEPRLGLLWRRLRFRLDGHELTLHEERFVSMAEADLAVLRWTLEASTPLPAVTLRATLDGAVENALVDRDRAYEGRRLQVHHLEGIGSDALIAAGLHAPERRLALASRTRVPGHSPRWETRRDGQRLVQEACIPWPSEGRLVLEKRVVVQVDDDLPEAPEAACAQVRGRLPDAPYEALRADHQQAWARLWADSPLQTPDPTLQRLLELAAFHVLQAVSPLSIGRDQGLPPKGWQEGYSGQIFWDELFAFPYLSTRFPELARNLLRYRHRRLDKARERARRCGLRGALYPWRSARHGDEETPPYQYNPLSCRWMRDNTYLQRHIGAAIVYDVWQLYLATGDEDLLAGDGGDLVLEIARFWASLAHYDEGLERYVIHGVVGPDEYHSAYPDATEPGLRNNAYTNLMAAWTLQRALDLLARLPAERASALRQRLAVAPEELDAWARIGRRLYLPFREDGVLDQFDGFQTLAPPPCSDLSADHPRLDWFLETRHDTCNRYQATKQPDVLMFRYLFGADELRALFQHLGYPLEEEAGRRTVAYHLARVTHESSLSKMICAGALVDAEPEIAWTCFCQCLRTDVDAPADSGALEGVHLGSLAGSLDVLQRHYLGISPGLDGLRVFPAPPAALPDIALALRYRGQRVEVDLRDRRVQVRLDPAATAPLTLVHAAGRTCLLPGEAWSVQP</sequence>
<comment type="similarity">
    <text evidence="1">Belongs to the glycosyl hydrolase 65 family.</text>
</comment>
<dbReference type="InterPro" id="IPR005196">
    <property type="entry name" value="Glyco_hydro_65_N"/>
</dbReference>
<evidence type="ECO:0000256" key="4">
    <source>
        <dbReference type="PIRSR" id="PIRSR036289-50"/>
    </source>
</evidence>
<dbReference type="OrthoDB" id="9816160at2"/>
<feature type="binding site" evidence="5">
    <location>
        <begin position="619"/>
        <end position="620"/>
    </location>
    <ligand>
        <name>substrate</name>
    </ligand>
</feature>
<evidence type="ECO:0000256" key="1">
    <source>
        <dbReference type="ARBA" id="ARBA00006768"/>
    </source>
</evidence>
<dbReference type="Pfam" id="PF03636">
    <property type="entry name" value="Glyco_hydro_65N"/>
    <property type="match status" value="1"/>
</dbReference>
<name>A0A553GW18_9PSED</name>
<dbReference type="InterPro" id="IPR011013">
    <property type="entry name" value="Gal_mutarotase_sf_dom"/>
</dbReference>
<evidence type="ECO:0000313" key="9">
    <source>
        <dbReference type="EMBL" id="TRX73656.1"/>
    </source>
</evidence>
<feature type="domain" description="Glycoside hydrolase family 65 C-terminal" evidence="7">
    <location>
        <begin position="733"/>
        <end position="785"/>
    </location>
</feature>
<organism evidence="9 10">
    <name type="scientific">Pseudomonas mangiferae</name>
    <dbReference type="NCBI Taxonomy" id="2593654"/>
    <lineage>
        <taxon>Bacteria</taxon>
        <taxon>Pseudomonadati</taxon>
        <taxon>Pseudomonadota</taxon>
        <taxon>Gammaproteobacteria</taxon>
        <taxon>Pseudomonadales</taxon>
        <taxon>Pseudomonadaceae</taxon>
        <taxon>Pseudomonas</taxon>
    </lineage>
</organism>
<dbReference type="GO" id="GO:0016757">
    <property type="term" value="F:glycosyltransferase activity"/>
    <property type="evidence" value="ECO:0007669"/>
    <property type="project" value="UniProtKB-KW"/>
</dbReference>
<dbReference type="InterPro" id="IPR017045">
    <property type="entry name" value="Malt_Pase/Glycosyl_Hdrlase"/>
</dbReference>
<protein>
    <submittedName>
        <fullName evidence="9">Glycoside hydrolase family 65 protein</fullName>
    </submittedName>
</protein>
<feature type="active site" description="Proton donor" evidence="4">
    <location>
        <position position="501"/>
    </location>
</feature>
<accession>A0A553GW18</accession>
<keyword evidence="2" id="KW-0328">Glycosyltransferase</keyword>
<dbReference type="AlphaFoldDB" id="A0A553GW18"/>
<dbReference type="InterPro" id="IPR005195">
    <property type="entry name" value="Glyco_hydro_65_M"/>
</dbReference>
<dbReference type="Gene3D" id="2.70.98.40">
    <property type="entry name" value="Glycoside hydrolase, family 65, N-terminal domain"/>
    <property type="match status" value="1"/>
</dbReference>
<dbReference type="GO" id="GO:0004553">
    <property type="term" value="F:hydrolase activity, hydrolyzing O-glycosyl compounds"/>
    <property type="evidence" value="ECO:0007669"/>
    <property type="project" value="TreeGrafter"/>
</dbReference>
<evidence type="ECO:0000259" key="6">
    <source>
        <dbReference type="Pfam" id="PF03632"/>
    </source>
</evidence>
<evidence type="ECO:0000259" key="8">
    <source>
        <dbReference type="Pfam" id="PF03636"/>
    </source>
</evidence>
<evidence type="ECO:0000256" key="3">
    <source>
        <dbReference type="ARBA" id="ARBA00022679"/>
    </source>
</evidence>
<dbReference type="InterPro" id="IPR012341">
    <property type="entry name" value="6hp_glycosidase-like_sf"/>
</dbReference>
<dbReference type="SUPFAM" id="SSF48208">
    <property type="entry name" value="Six-hairpin glycosidases"/>
    <property type="match status" value="1"/>
</dbReference>
<dbReference type="EMBL" id="VJOY01000012">
    <property type="protein sequence ID" value="TRX73656.1"/>
    <property type="molecule type" value="Genomic_DNA"/>
</dbReference>
<dbReference type="InterPro" id="IPR008928">
    <property type="entry name" value="6-hairpin_glycosidase_sf"/>
</dbReference>
<dbReference type="PANTHER" id="PTHR11051">
    <property type="entry name" value="GLYCOSYL HYDROLASE-RELATED"/>
    <property type="match status" value="1"/>
</dbReference>
<keyword evidence="10" id="KW-1185">Reference proteome</keyword>
<dbReference type="Proteomes" id="UP000315235">
    <property type="component" value="Unassembled WGS sequence"/>
</dbReference>
<dbReference type="GO" id="GO:0005975">
    <property type="term" value="P:carbohydrate metabolic process"/>
    <property type="evidence" value="ECO:0007669"/>
    <property type="project" value="InterPro"/>
</dbReference>
<comment type="caution">
    <text evidence="9">The sequence shown here is derived from an EMBL/GenBank/DDBJ whole genome shotgun (WGS) entry which is preliminary data.</text>
</comment>
<keyword evidence="9" id="KW-0378">Hydrolase</keyword>
<feature type="binding site" evidence="5">
    <location>
        <begin position="362"/>
        <end position="363"/>
    </location>
    <ligand>
        <name>substrate</name>
    </ligand>
</feature>
<dbReference type="Gene3D" id="1.50.10.10">
    <property type="match status" value="1"/>
</dbReference>
<evidence type="ECO:0000256" key="2">
    <source>
        <dbReference type="ARBA" id="ARBA00022676"/>
    </source>
</evidence>
<dbReference type="SUPFAM" id="SSF74650">
    <property type="entry name" value="Galactose mutarotase-like"/>
    <property type="match status" value="1"/>
</dbReference>
<feature type="domain" description="Glycoside hydrolase family 65 central catalytic" evidence="6">
    <location>
        <begin position="327"/>
        <end position="718"/>
    </location>
</feature>
<dbReference type="PIRSF" id="PIRSF036289">
    <property type="entry name" value="Glycosyl_hydrolase_malt_phosph"/>
    <property type="match status" value="1"/>
</dbReference>
<evidence type="ECO:0000259" key="7">
    <source>
        <dbReference type="Pfam" id="PF03633"/>
    </source>
</evidence>
<dbReference type="InterPro" id="IPR037018">
    <property type="entry name" value="GH65_N"/>
</dbReference>
<dbReference type="InterPro" id="IPR005194">
    <property type="entry name" value="Glyco_hydro_65_C"/>
</dbReference>
<reference evidence="9 10" key="1">
    <citation type="submission" date="2019-07" db="EMBL/GenBank/DDBJ databases">
        <title>Pseudomonas mangiferae sp. nov., isolated from bark of mango tree in Thailand.</title>
        <authorList>
            <person name="Srisuk N."/>
            <person name="Anurat P."/>
        </authorList>
    </citation>
    <scope>NUCLEOTIDE SEQUENCE [LARGE SCALE GENOMIC DNA]</scope>
    <source>
        <strain evidence="9 10">DMKU_BBB3-04</strain>
    </source>
</reference>